<dbReference type="EMBL" id="WJQU01000001">
    <property type="protein sequence ID" value="KAJ6645208.1"/>
    <property type="molecule type" value="Genomic_DNA"/>
</dbReference>
<dbReference type="SUPFAM" id="SSF81321">
    <property type="entry name" value="Family A G protein-coupled receptor-like"/>
    <property type="match status" value="1"/>
</dbReference>
<sequence length="165" mass="18919">YFNGNSFHFINSEENISQRYNEYSMNRTSELTMIYDDSNYEEKYCMNMVNNTTYLNVSCETNLSYSVPLYGYFAPFLLFTTVTANTLIVLVLSKRNMATPTNAVLMAMALCDMFTLVFPAPGLWYMYTFGNHYKPLAPISACYAWNVFNENEESSSGSFSYIAKA</sequence>
<name>A0A9Q0N815_9DIPT</name>
<evidence type="ECO:0000256" key="1">
    <source>
        <dbReference type="SAM" id="Phobius"/>
    </source>
</evidence>
<keyword evidence="1" id="KW-1133">Transmembrane helix</keyword>
<dbReference type="AlphaFoldDB" id="A0A9Q0N815"/>
<accession>A0A9Q0N815</accession>
<protein>
    <submittedName>
        <fullName evidence="2">Sex peptide receptor</fullName>
    </submittedName>
</protein>
<evidence type="ECO:0000313" key="2">
    <source>
        <dbReference type="EMBL" id="KAJ6645208.1"/>
    </source>
</evidence>
<dbReference type="InterPro" id="IPR053071">
    <property type="entry name" value="GPCR1-related_rcpt"/>
</dbReference>
<feature type="transmembrane region" description="Helical" evidence="1">
    <location>
        <begin position="104"/>
        <end position="127"/>
    </location>
</feature>
<evidence type="ECO:0000313" key="3">
    <source>
        <dbReference type="Proteomes" id="UP001151699"/>
    </source>
</evidence>
<dbReference type="PANTHER" id="PTHR47023">
    <property type="entry name" value="SEX PEPTIDE RECEPTOR"/>
    <property type="match status" value="1"/>
</dbReference>
<dbReference type="PANTHER" id="PTHR47023:SF1">
    <property type="entry name" value="SEX PEPTIDE RECEPTOR"/>
    <property type="match status" value="1"/>
</dbReference>
<reference evidence="2" key="1">
    <citation type="submission" date="2022-07" db="EMBL/GenBank/DDBJ databases">
        <authorList>
            <person name="Trinca V."/>
            <person name="Uliana J.V.C."/>
            <person name="Torres T.T."/>
            <person name="Ward R.J."/>
            <person name="Monesi N."/>
        </authorList>
    </citation>
    <scope>NUCLEOTIDE SEQUENCE</scope>
    <source>
        <strain evidence="2">HSMRA1968</strain>
        <tissue evidence="2">Whole embryos</tissue>
    </source>
</reference>
<keyword evidence="2" id="KW-0675">Receptor</keyword>
<dbReference type="Gene3D" id="1.20.1070.10">
    <property type="entry name" value="Rhodopsin 7-helix transmembrane proteins"/>
    <property type="match status" value="1"/>
</dbReference>
<gene>
    <name evidence="2" type="primary">SPR_1</name>
    <name evidence="2" type="ORF">Bhyg_00411</name>
</gene>
<dbReference type="OrthoDB" id="5962323at2759"/>
<proteinExistence type="predicted"/>
<feature type="non-terminal residue" evidence="2">
    <location>
        <position position="165"/>
    </location>
</feature>
<dbReference type="Proteomes" id="UP001151699">
    <property type="component" value="Chromosome A"/>
</dbReference>
<keyword evidence="1" id="KW-0472">Membrane</keyword>
<organism evidence="2 3">
    <name type="scientific">Pseudolycoriella hygida</name>
    <dbReference type="NCBI Taxonomy" id="35572"/>
    <lineage>
        <taxon>Eukaryota</taxon>
        <taxon>Metazoa</taxon>
        <taxon>Ecdysozoa</taxon>
        <taxon>Arthropoda</taxon>
        <taxon>Hexapoda</taxon>
        <taxon>Insecta</taxon>
        <taxon>Pterygota</taxon>
        <taxon>Neoptera</taxon>
        <taxon>Endopterygota</taxon>
        <taxon>Diptera</taxon>
        <taxon>Nematocera</taxon>
        <taxon>Sciaroidea</taxon>
        <taxon>Sciaridae</taxon>
        <taxon>Pseudolycoriella</taxon>
    </lineage>
</organism>
<keyword evidence="3" id="KW-1185">Reference proteome</keyword>
<comment type="caution">
    <text evidence="2">The sequence shown here is derived from an EMBL/GenBank/DDBJ whole genome shotgun (WGS) entry which is preliminary data.</text>
</comment>
<feature type="transmembrane region" description="Helical" evidence="1">
    <location>
        <begin position="72"/>
        <end position="92"/>
    </location>
</feature>
<keyword evidence="1" id="KW-0812">Transmembrane</keyword>